<name>A0A9Q3ZBD7_9GAMM</name>
<dbReference type="PANTHER" id="PTHR46796">
    <property type="entry name" value="HTH-TYPE TRANSCRIPTIONAL ACTIVATOR RHAS-RELATED"/>
    <property type="match status" value="1"/>
</dbReference>
<comment type="caution">
    <text evidence="5">The sequence shown here is derived from an EMBL/GenBank/DDBJ whole genome shotgun (WGS) entry which is preliminary data.</text>
</comment>
<feature type="domain" description="HTH araC/xylS-type" evidence="4">
    <location>
        <begin position="180"/>
        <end position="261"/>
    </location>
</feature>
<accession>A0A9Q3ZBD7</accession>
<dbReference type="PROSITE" id="PS01124">
    <property type="entry name" value="HTH_ARAC_FAMILY_2"/>
    <property type="match status" value="1"/>
</dbReference>
<evidence type="ECO:0000256" key="1">
    <source>
        <dbReference type="ARBA" id="ARBA00023015"/>
    </source>
</evidence>
<dbReference type="InterPro" id="IPR050204">
    <property type="entry name" value="AraC_XylS_family_regulators"/>
</dbReference>
<dbReference type="GO" id="GO:0003700">
    <property type="term" value="F:DNA-binding transcription factor activity"/>
    <property type="evidence" value="ECO:0007669"/>
    <property type="project" value="InterPro"/>
</dbReference>
<keyword evidence="1" id="KW-0805">Transcription regulation</keyword>
<reference evidence="5" key="1">
    <citation type="submission" date="2022-01" db="EMBL/GenBank/DDBJ databases">
        <authorList>
            <person name="Karlyshev A.V."/>
            <person name="Jaspars M."/>
        </authorList>
    </citation>
    <scope>NUCLEOTIDE SEQUENCE</scope>
    <source>
        <strain evidence="5">AGSA3-2</strain>
    </source>
</reference>
<keyword evidence="2" id="KW-0238">DNA-binding</keyword>
<dbReference type="Pfam" id="PF20240">
    <property type="entry name" value="DUF6597"/>
    <property type="match status" value="1"/>
</dbReference>
<evidence type="ECO:0000313" key="5">
    <source>
        <dbReference type="EMBL" id="MCE7507523.1"/>
    </source>
</evidence>
<dbReference type="EMBL" id="JAJVKT010000002">
    <property type="protein sequence ID" value="MCE7507523.1"/>
    <property type="molecule type" value="Genomic_DNA"/>
</dbReference>
<dbReference type="Gene3D" id="1.10.10.60">
    <property type="entry name" value="Homeodomain-like"/>
    <property type="match status" value="1"/>
</dbReference>
<protein>
    <submittedName>
        <fullName evidence="5">Helix-turn-helix domain-containing protein</fullName>
    </submittedName>
</protein>
<dbReference type="Pfam" id="PF12833">
    <property type="entry name" value="HTH_18"/>
    <property type="match status" value="1"/>
</dbReference>
<dbReference type="SUPFAM" id="SSF46689">
    <property type="entry name" value="Homeodomain-like"/>
    <property type="match status" value="2"/>
</dbReference>
<keyword evidence="3" id="KW-0804">Transcription</keyword>
<evidence type="ECO:0000259" key="4">
    <source>
        <dbReference type="PROSITE" id="PS01124"/>
    </source>
</evidence>
<proteinExistence type="predicted"/>
<dbReference type="InterPro" id="IPR018060">
    <property type="entry name" value="HTH_AraC"/>
</dbReference>
<organism evidence="5 6">
    <name type="scientific">Alloalcanivorax xenomutans</name>
    <dbReference type="NCBI Taxonomy" id="1094342"/>
    <lineage>
        <taxon>Bacteria</taxon>
        <taxon>Pseudomonadati</taxon>
        <taxon>Pseudomonadota</taxon>
        <taxon>Gammaproteobacteria</taxon>
        <taxon>Oceanospirillales</taxon>
        <taxon>Alcanivoracaceae</taxon>
        <taxon>Alloalcanivorax</taxon>
    </lineage>
</organism>
<dbReference type="AlphaFoldDB" id="A0A9Q3ZBD7"/>
<dbReference type="GO" id="GO:0043565">
    <property type="term" value="F:sequence-specific DNA binding"/>
    <property type="evidence" value="ECO:0007669"/>
    <property type="project" value="InterPro"/>
</dbReference>
<evidence type="ECO:0000313" key="6">
    <source>
        <dbReference type="Proteomes" id="UP001107961"/>
    </source>
</evidence>
<dbReference type="InterPro" id="IPR009057">
    <property type="entry name" value="Homeodomain-like_sf"/>
</dbReference>
<gene>
    <name evidence="5" type="ORF">LZG35_02655</name>
</gene>
<evidence type="ECO:0000256" key="3">
    <source>
        <dbReference type="ARBA" id="ARBA00023163"/>
    </source>
</evidence>
<keyword evidence="6" id="KW-1185">Reference proteome</keyword>
<dbReference type="Proteomes" id="UP001107961">
    <property type="component" value="Unassembled WGS sequence"/>
</dbReference>
<dbReference type="KEGG" id="axe:P40_21160"/>
<dbReference type="InterPro" id="IPR046532">
    <property type="entry name" value="DUF6597"/>
</dbReference>
<evidence type="ECO:0000256" key="2">
    <source>
        <dbReference type="ARBA" id="ARBA00023125"/>
    </source>
</evidence>
<dbReference type="SMART" id="SM00342">
    <property type="entry name" value="HTH_ARAC"/>
    <property type="match status" value="1"/>
</dbReference>
<sequence length="273" mass="31112">MEAYFHSPGAPLSEHIEQIWWVRFTAPEYHLERVLPRGKMQLIFNLDDADLRVYDPTDITRVSRFRGPLISGVHDGYMVIDTAEQAHIMGVVFRPGGVPPILGCAAPEFRNVHVPLDDALGAPAMDLQLALWEADSPRRCFLLMEQALRRWLRPPPRTSVTANGALALMVREPGLRATGSLAEHCGISQRHLIRCFHDTVGVTPKQYARLLRFHHSLELLRHLPPLDLDQVALVCGYYDQAHFNRDFRDLAGITPGHYRRWSRPDIFHLPLLD</sequence>
<dbReference type="RefSeq" id="WP_080531780.1">
    <property type="nucleotide sequence ID" value="NZ_CBDDTQ010000003.1"/>
</dbReference>